<dbReference type="Gene3D" id="1.20.1720.10">
    <property type="entry name" value="Multidrug resistance protein D"/>
    <property type="match status" value="1"/>
</dbReference>
<dbReference type="Proteomes" id="UP000243342">
    <property type="component" value="Unassembled WGS sequence"/>
</dbReference>
<protein>
    <recommendedName>
        <fullName evidence="7">Major facilitator superfamily (MFS) profile domain-containing protein</fullName>
    </recommendedName>
</protein>
<feature type="transmembrane region" description="Helical" evidence="6">
    <location>
        <begin position="208"/>
        <end position="226"/>
    </location>
</feature>
<dbReference type="GO" id="GO:0005886">
    <property type="term" value="C:plasma membrane"/>
    <property type="evidence" value="ECO:0007669"/>
    <property type="project" value="UniProtKB-SubCell"/>
</dbReference>
<keyword evidence="2 6" id="KW-0812">Transmembrane</keyword>
<feature type="transmembrane region" description="Helical" evidence="6">
    <location>
        <begin position="85"/>
        <end position="105"/>
    </location>
</feature>
<evidence type="ECO:0000256" key="3">
    <source>
        <dbReference type="ARBA" id="ARBA00022989"/>
    </source>
</evidence>
<keyword evidence="3 6" id="KW-1133">Transmembrane helix</keyword>
<evidence type="ECO:0000256" key="5">
    <source>
        <dbReference type="ARBA" id="ARBA00023251"/>
    </source>
</evidence>
<feature type="transmembrane region" description="Helical" evidence="6">
    <location>
        <begin position="51"/>
        <end position="73"/>
    </location>
</feature>
<feature type="transmembrane region" description="Helical" evidence="6">
    <location>
        <begin position="111"/>
        <end position="132"/>
    </location>
</feature>
<evidence type="ECO:0000256" key="6">
    <source>
        <dbReference type="SAM" id="Phobius"/>
    </source>
</evidence>
<accession>A0A1J7C910</accession>
<dbReference type="EMBL" id="MLCF01000113">
    <property type="protein sequence ID" value="OIV36122.1"/>
    <property type="molecule type" value="Genomic_DNA"/>
</dbReference>
<feature type="transmembrane region" description="Helical" evidence="6">
    <location>
        <begin position="352"/>
        <end position="377"/>
    </location>
</feature>
<feature type="transmembrane region" description="Helical" evidence="6">
    <location>
        <begin position="12"/>
        <end position="31"/>
    </location>
</feature>
<name>A0A1J7C910_9ACTN</name>
<dbReference type="PANTHER" id="PTHR42718">
    <property type="entry name" value="MAJOR FACILITATOR SUPERFAMILY MULTIDRUG TRANSPORTER MFSC"/>
    <property type="match status" value="1"/>
</dbReference>
<feature type="transmembrane region" description="Helical" evidence="6">
    <location>
        <begin position="169"/>
        <end position="187"/>
    </location>
</feature>
<keyword evidence="4 6" id="KW-0472">Membrane</keyword>
<proteinExistence type="predicted"/>
<feature type="transmembrane region" description="Helical" evidence="6">
    <location>
        <begin position="144"/>
        <end position="163"/>
    </location>
</feature>
<feature type="transmembrane region" description="Helical" evidence="6">
    <location>
        <begin position="277"/>
        <end position="302"/>
    </location>
</feature>
<dbReference type="GO" id="GO:0046677">
    <property type="term" value="P:response to antibiotic"/>
    <property type="evidence" value="ECO:0007669"/>
    <property type="project" value="UniProtKB-KW"/>
</dbReference>
<evidence type="ECO:0000313" key="9">
    <source>
        <dbReference type="Proteomes" id="UP000243342"/>
    </source>
</evidence>
<sequence>MSATSKIPMPAGARLAMIVLLAASMMGTLDYRGVTIAVDPIAHTFHTTNAVTQWVILAYTIANAALIIASASLGRRLGQWRMFEVGLAGFVLTSLGCGFAPSLGVLIIMRVVQGACAALMIPQVTVLLFGLAPDNPDRIQAVNTKVSTVTSAASLSILGFLISANIAGLGWRAMFLINVPIGIAAMIGARKIPHKAHHEPYSGGRFDLGGMLLLSAGLAAVVFTVVEGRAAGWPLWSLIMLPAGLLLLLGFWHHQGRRITAGREPLMDTRVFHRPGFAYGVVAMTFLRGSSAAVQLVLTLFLQQYHGWSTTLVGLAFTALALGTIAGAHTIDWTHRRFGAHGVPRLGMIARMVSLLLLGVVGVTGVAHLSEVALFIMGAGQAWMYNDLRVSLLGNRKGPKSVAAGVVETTEFLAGPIWIAVFGLVFFAYSITVGFLASVAFAVAVSIVLELLMILHRRGHARIPADG</sequence>
<evidence type="ECO:0000256" key="2">
    <source>
        <dbReference type="ARBA" id="ARBA00022692"/>
    </source>
</evidence>
<dbReference type="STRING" id="1428644.BIV57_17955"/>
<dbReference type="PANTHER" id="PTHR42718:SF39">
    <property type="entry name" value="ACTINORHODIN TRANSPORTER-RELATED"/>
    <property type="match status" value="1"/>
</dbReference>
<keyword evidence="9" id="KW-1185">Reference proteome</keyword>
<evidence type="ECO:0000256" key="1">
    <source>
        <dbReference type="ARBA" id="ARBA00004651"/>
    </source>
</evidence>
<gene>
    <name evidence="8" type="ORF">BIV57_17955</name>
</gene>
<dbReference type="SUPFAM" id="SSF103473">
    <property type="entry name" value="MFS general substrate transporter"/>
    <property type="match status" value="1"/>
</dbReference>
<comment type="subcellular location">
    <subcellularLocation>
        <location evidence="1">Cell membrane</location>
        <topology evidence="1">Multi-pass membrane protein</topology>
    </subcellularLocation>
</comment>
<dbReference type="RefSeq" id="WP_071657918.1">
    <property type="nucleotide sequence ID" value="NZ_MLCF01000113.1"/>
</dbReference>
<evidence type="ECO:0000259" key="7">
    <source>
        <dbReference type="PROSITE" id="PS50850"/>
    </source>
</evidence>
<dbReference type="InterPro" id="IPR011701">
    <property type="entry name" value="MFS"/>
</dbReference>
<feature type="transmembrane region" description="Helical" evidence="6">
    <location>
        <begin position="232"/>
        <end position="252"/>
    </location>
</feature>
<dbReference type="Pfam" id="PF07690">
    <property type="entry name" value="MFS_1"/>
    <property type="match status" value="1"/>
</dbReference>
<dbReference type="GO" id="GO:0022857">
    <property type="term" value="F:transmembrane transporter activity"/>
    <property type="evidence" value="ECO:0007669"/>
    <property type="project" value="InterPro"/>
</dbReference>
<reference evidence="8 9" key="1">
    <citation type="submission" date="2016-10" db="EMBL/GenBank/DDBJ databases">
        <title>Genome sequence of Streptomyces gilvigriseus MUSC 26.</title>
        <authorList>
            <person name="Lee L.-H."/>
            <person name="Ser H.-L."/>
        </authorList>
    </citation>
    <scope>NUCLEOTIDE SEQUENCE [LARGE SCALE GENOMIC DNA]</scope>
    <source>
        <strain evidence="8 9">MUSC 26</strain>
    </source>
</reference>
<organism evidence="8 9">
    <name type="scientific">Mangrovactinospora gilvigrisea</name>
    <dbReference type="NCBI Taxonomy" id="1428644"/>
    <lineage>
        <taxon>Bacteria</taxon>
        <taxon>Bacillati</taxon>
        <taxon>Actinomycetota</taxon>
        <taxon>Actinomycetes</taxon>
        <taxon>Kitasatosporales</taxon>
        <taxon>Streptomycetaceae</taxon>
        <taxon>Mangrovactinospora</taxon>
    </lineage>
</organism>
<feature type="transmembrane region" description="Helical" evidence="6">
    <location>
        <begin position="308"/>
        <end position="331"/>
    </location>
</feature>
<evidence type="ECO:0000313" key="8">
    <source>
        <dbReference type="EMBL" id="OIV36122.1"/>
    </source>
</evidence>
<dbReference type="PROSITE" id="PS50850">
    <property type="entry name" value="MFS"/>
    <property type="match status" value="1"/>
</dbReference>
<dbReference type="InterPro" id="IPR036259">
    <property type="entry name" value="MFS_trans_sf"/>
</dbReference>
<dbReference type="InterPro" id="IPR020846">
    <property type="entry name" value="MFS_dom"/>
</dbReference>
<feature type="domain" description="Major facilitator superfamily (MFS) profile" evidence="7">
    <location>
        <begin position="16"/>
        <end position="458"/>
    </location>
</feature>
<dbReference type="Gene3D" id="1.20.1250.20">
    <property type="entry name" value="MFS general substrate transporter like domains"/>
    <property type="match status" value="1"/>
</dbReference>
<dbReference type="AlphaFoldDB" id="A0A1J7C910"/>
<evidence type="ECO:0000256" key="4">
    <source>
        <dbReference type="ARBA" id="ARBA00023136"/>
    </source>
</evidence>
<feature type="transmembrane region" description="Helical" evidence="6">
    <location>
        <begin position="417"/>
        <end position="449"/>
    </location>
</feature>
<dbReference type="OrthoDB" id="783189at2"/>
<keyword evidence="5" id="KW-0046">Antibiotic resistance</keyword>
<comment type="caution">
    <text evidence="8">The sequence shown here is derived from an EMBL/GenBank/DDBJ whole genome shotgun (WGS) entry which is preliminary data.</text>
</comment>